<dbReference type="HAMAP" id="MF_00065">
    <property type="entry name" value="Adenylyl_sulf_kinase"/>
    <property type="match status" value="1"/>
</dbReference>
<dbReference type="PANTHER" id="PTHR11055:SF63">
    <property type="entry name" value="ADENYLYL-SULFATE KINASE 1, CHLOROPLASTIC"/>
    <property type="match status" value="1"/>
</dbReference>
<feature type="domain" description="APS kinase" evidence="16">
    <location>
        <begin position="32"/>
        <end position="180"/>
    </location>
</feature>
<comment type="catalytic activity">
    <reaction evidence="1 14 15">
        <text>adenosine 5'-phosphosulfate + ATP = 3'-phosphoadenylyl sulfate + ADP + H(+)</text>
        <dbReference type="Rhea" id="RHEA:24152"/>
        <dbReference type="ChEBI" id="CHEBI:15378"/>
        <dbReference type="ChEBI" id="CHEBI:30616"/>
        <dbReference type="ChEBI" id="CHEBI:58243"/>
        <dbReference type="ChEBI" id="CHEBI:58339"/>
        <dbReference type="ChEBI" id="CHEBI:456216"/>
        <dbReference type="EC" id="2.7.1.25"/>
    </reaction>
</comment>
<feature type="binding site" evidence="14">
    <location>
        <begin position="39"/>
        <end position="46"/>
    </location>
    <ligand>
        <name>ATP</name>
        <dbReference type="ChEBI" id="CHEBI:30616"/>
    </ligand>
</feature>
<evidence type="ECO:0000256" key="13">
    <source>
        <dbReference type="ARBA" id="ARBA00031464"/>
    </source>
</evidence>
<evidence type="ECO:0000313" key="17">
    <source>
        <dbReference type="EMBL" id="MET3862960.1"/>
    </source>
</evidence>
<evidence type="ECO:0000256" key="2">
    <source>
        <dbReference type="ARBA" id="ARBA00002632"/>
    </source>
</evidence>
<dbReference type="EMBL" id="JBEPNW010000002">
    <property type="protein sequence ID" value="MET3862960.1"/>
    <property type="molecule type" value="Genomic_DNA"/>
</dbReference>
<keyword evidence="7 14" id="KW-0808">Transferase</keyword>
<keyword evidence="10 14" id="KW-0067">ATP-binding</keyword>
<dbReference type="Pfam" id="PF01583">
    <property type="entry name" value="APS_kinase"/>
    <property type="match status" value="1"/>
</dbReference>
<feature type="active site" description="Phosphoserine intermediate" evidence="14">
    <location>
        <position position="113"/>
    </location>
</feature>
<evidence type="ECO:0000256" key="11">
    <source>
        <dbReference type="ARBA" id="ARBA00029724"/>
    </source>
</evidence>
<comment type="similarity">
    <text evidence="4 14 15">Belongs to the APS kinase family.</text>
</comment>
<keyword evidence="18" id="KW-1185">Reference proteome</keyword>
<evidence type="ECO:0000256" key="9">
    <source>
        <dbReference type="ARBA" id="ARBA00022777"/>
    </source>
</evidence>
<evidence type="ECO:0000256" key="5">
    <source>
        <dbReference type="ARBA" id="ARBA00012121"/>
    </source>
</evidence>
<evidence type="ECO:0000256" key="4">
    <source>
        <dbReference type="ARBA" id="ARBA00007008"/>
    </source>
</evidence>
<dbReference type="RefSeq" id="WP_051252301.1">
    <property type="nucleotide sequence ID" value="NZ_JAPTHG010000057.1"/>
</dbReference>
<protein>
    <recommendedName>
        <fullName evidence="6 14">Adenylyl-sulfate kinase</fullName>
        <ecNumber evidence="5 14">2.7.1.25</ecNumber>
    </recommendedName>
    <alternativeName>
        <fullName evidence="12 14">APS kinase</fullName>
    </alternativeName>
    <alternativeName>
        <fullName evidence="13 14">ATP adenosine-5'-phosphosulfate 3'-phosphotransferase</fullName>
    </alternativeName>
    <alternativeName>
        <fullName evidence="11 14">Adenosine-5'-phosphosulfate kinase</fullName>
    </alternativeName>
</protein>
<dbReference type="CDD" id="cd02027">
    <property type="entry name" value="APSK"/>
    <property type="match status" value="1"/>
</dbReference>
<evidence type="ECO:0000256" key="15">
    <source>
        <dbReference type="RuleBase" id="RU004347"/>
    </source>
</evidence>
<evidence type="ECO:0000259" key="16">
    <source>
        <dbReference type="Pfam" id="PF01583"/>
    </source>
</evidence>
<evidence type="ECO:0000256" key="12">
    <source>
        <dbReference type="ARBA" id="ARBA00031393"/>
    </source>
</evidence>
<dbReference type="GO" id="GO:0016301">
    <property type="term" value="F:kinase activity"/>
    <property type="evidence" value="ECO:0007669"/>
    <property type="project" value="UniProtKB-KW"/>
</dbReference>
<keyword evidence="14" id="KW-0597">Phosphoprotein</keyword>
<accession>A0ABV2N902</accession>
<evidence type="ECO:0000256" key="3">
    <source>
        <dbReference type="ARBA" id="ARBA00004806"/>
    </source>
</evidence>
<dbReference type="Gene3D" id="3.40.50.300">
    <property type="entry name" value="P-loop containing nucleotide triphosphate hydrolases"/>
    <property type="match status" value="1"/>
</dbReference>
<evidence type="ECO:0000256" key="14">
    <source>
        <dbReference type="HAMAP-Rule" id="MF_00065"/>
    </source>
</evidence>
<evidence type="ECO:0000256" key="7">
    <source>
        <dbReference type="ARBA" id="ARBA00022679"/>
    </source>
</evidence>
<dbReference type="InterPro" id="IPR059117">
    <property type="entry name" value="APS_kinase_dom"/>
</dbReference>
<dbReference type="NCBIfam" id="TIGR00455">
    <property type="entry name" value="apsK"/>
    <property type="match status" value="1"/>
</dbReference>
<keyword evidence="8 14" id="KW-0547">Nucleotide-binding</keyword>
<gene>
    <name evidence="14" type="primary">cysC</name>
    <name evidence="17" type="ORF">ABIC20_000269</name>
</gene>
<evidence type="ECO:0000256" key="6">
    <source>
        <dbReference type="ARBA" id="ARBA00018163"/>
    </source>
</evidence>
<dbReference type="PANTHER" id="PTHR11055">
    <property type="entry name" value="BIFUNCTIONAL 3'-PHOSPHOADENOSINE 5'-PHOSPHOSULFATE SYNTHASE"/>
    <property type="match status" value="1"/>
</dbReference>
<comment type="function">
    <text evidence="2 14 15">Catalyzes the synthesis of activated sulfate.</text>
</comment>
<dbReference type="Proteomes" id="UP001549119">
    <property type="component" value="Unassembled WGS sequence"/>
</dbReference>
<proteinExistence type="inferred from homology"/>
<evidence type="ECO:0000256" key="10">
    <source>
        <dbReference type="ARBA" id="ARBA00022840"/>
    </source>
</evidence>
<keyword evidence="9 14" id="KW-0418">Kinase</keyword>
<dbReference type="EC" id="2.7.1.25" evidence="5 14"/>
<sequence length="226" mass="24458">MNRSRGPTSDRNLTWEHLQPREQRWKALNQRPVIAWLTGLSGAGKSTIANFVDQALTASGRATMVLDGDNLRHGLNSDLGFTDRDRAENVRRVAETAKLVAEAGLVTIVSLISPFSAERRAARAIAGDVPFLEIFVDTPLIICEGRDPKGLYVRARAGTIPNFTGISAPYEAPIEPDLTLATTRQSIDETARPLINALLQLSAPIDRPSTGQFLSKISKAGCDAGL</sequence>
<evidence type="ECO:0000256" key="8">
    <source>
        <dbReference type="ARBA" id="ARBA00022741"/>
    </source>
</evidence>
<comment type="pathway">
    <text evidence="3 14 15">Sulfur metabolism; hydrogen sulfide biosynthesis; sulfite from sulfate: step 2/3.</text>
</comment>
<evidence type="ECO:0000256" key="1">
    <source>
        <dbReference type="ARBA" id="ARBA00001823"/>
    </source>
</evidence>
<evidence type="ECO:0000313" key="18">
    <source>
        <dbReference type="Proteomes" id="UP001549119"/>
    </source>
</evidence>
<name>A0ABV2N902_9HYPH</name>
<dbReference type="InterPro" id="IPR027417">
    <property type="entry name" value="P-loop_NTPase"/>
</dbReference>
<dbReference type="NCBIfam" id="NF003013">
    <property type="entry name" value="PRK03846.1"/>
    <property type="match status" value="1"/>
</dbReference>
<reference evidence="17 18" key="1">
    <citation type="submission" date="2024-06" db="EMBL/GenBank/DDBJ databases">
        <title>Genomics of switchgrass bacterial isolates.</title>
        <authorList>
            <person name="Shade A."/>
        </authorList>
    </citation>
    <scope>NUCLEOTIDE SEQUENCE [LARGE SCALE GENOMIC DNA]</scope>
    <source>
        <strain evidence="17 18">PvP084</strain>
    </source>
</reference>
<organism evidence="17 18">
    <name type="scientific">Methylobacterium radiotolerans</name>
    <dbReference type="NCBI Taxonomy" id="31998"/>
    <lineage>
        <taxon>Bacteria</taxon>
        <taxon>Pseudomonadati</taxon>
        <taxon>Pseudomonadota</taxon>
        <taxon>Alphaproteobacteria</taxon>
        <taxon>Hyphomicrobiales</taxon>
        <taxon>Methylobacteriaceae</taxon>
        <taxon>Methylobacterium</taxon>
    </lineage>
</organism>
<dbReference type="SUPFAM" id="SSF52540">
    <property type="entry name" value="P-loop containing nucleoside triphosphate hydrolases"/>
    <property type="match status" value="1"/>
</dbReference>
<dbReference type="InterPro" id="IPR002891">
    <property type="entry name" value="APS"/>
</dbReference>
<comment type="caution">
    <text evidence="17">The sequence shown here is derived from an EMBL/GenBank/DDBJ whole genome shotgun (WGS) entry which is preliminary data.</text>
</comment>